<protein>
    <submittedName>
        <fullName evidence="1">Uncharacterized protein</fullName>
    </submittedName>
</protein>
<dbReference type="Proteomes" id="UP000232688">
    <property type="component" value="Unassembled WGS sequence"/>
</dbReference>
<reference evidence="1 2" key="2">
    <citation type="submission" date="2017-10" db="EMBL/GenBank/DDBJ databases">
        <title>Genome analyses suggest a sexual origin of heterokaryosis in a supposedly ancient asexual fungus.</title>
        <authorList>
            <person name="Corradi N."/>
            <person name="Sedzielewska K."/>
            <person name="Noel J."/>
            <person name="Charron P."/>
            <person name="Farinelli L."/>
            <person name="Marton T."/>
            <person name="Kruger M."/>
            <person name="Pelin A."/>
            <person name="Brachmann A."/>
            <person name="Corradi N."/>
        </authorList>
    </citation>
    <scope>NUCLEOTIDE SEQUENCE [LARGE SCALE GENOMIC DNA]</scope>
    <source>
        <strain evidence="1 2">A1</strain>
    </source>
</reference>
<gene>
    <name evidence="1" type="ORF">RhiirA1_465093</name>
</gene>
<comment type="caution">
    <text evidence="1">The sequence shown here is derived from an EMBL/GenBank/DDBJ whole genome shotgun (WGS) entry which is preliminary data.</text>
</comment>
<dbReference type="AlphaFoldDB" id="A0A2N0RGP4"/>
<organism evidence="1 2">
    <name type="scientific">Rhizophagus irregularis</name>
    <dbReference type="NCBI Taxonomy" id="588596"/>
    <lineage>
        <taxon>Eukaryota</taxon>
        <taxon>Fungi</taxon>
        <taxon>Fungi incertae sedis</taxon>
        <taxon>Mucoromycota</taxon>
        <taxon>Glomeromycotina</taxon>
        <taxon>Glomeromycetes</taxon>
        <taxon>Glomerales</taxon>
        <taxon>Glomeraceae</taxon>
        <taxon>Rhizophagus</taxon>
    </lineage>
</organism>
<evidence type="ECO:0000313" key="1">
    <source>
        <dbReference type="EMBL" id="PKC62481.1"/>
    </source>
</evidence>
<accession>A0A2N0RGP4</accession>
<proteinExistence type="predicted"/>
<dbReference type="VEuPathDB" id="FungiDB:RhiirA1_465093"/>
<name>A0A2N0RGP4_9GLOM</name>
<sequence>MNAAQINICFNYPEFLRGKENLRLNKNMGNERGRGLSRRRAILIKKIIQNIRDICIKLLYRLQNGIENYKLLQRMIAPISTSELIINNYGGDEEERESGSEEAAAEIEIWDNSDSDIDKVLERQLLDSICKRYKKTGRTDGFHGAKIYI</sequence>
<reference evidence="1 2" key="1">
    <citation type="submission" date="2017-10" db="EMBL/GenBank/DDBJ databases">
        <title>Extensive intraspecific genome diversity in a model arbuscular mycorrhizal fungus.</title>
        <authorList>
            <person name="Chen E.C.H."/>
            <person name="Morin E."/>
            <person name="Baudet D."/>
            <person name="Noel J."/>
            <person name="Ndikumana S."/>
            <person name="Charron P."/>
            <person name="St-Onge C."/>
            <person name="Giorgi J."/>
            <person name="Grigoriev I.V."/>
            <person name="Roux C."/>
            <person name="Martin F.M."/>
            <person name="Corradi N."/>
        </authorList>
    </citation>
    <scope>NUCLEOTIDE SEQUENCE [LARGE SCALE GENOMIC DNA]</scope>
    <source>
        <strain evidence="1 2">A1</strain>
    </source>
</reference>
<evidence type="ECO:0000313" key="2">
    <source>
        <dbReference type="Proteomes" id="UP000232688"/>
    </source>
</evidence>
<dbReference type="EMBL" id="LLXH01000854">
    <property type="protein sequence ID" value="PKC62481.1"/>
    <property type="molecule type" value="Genomic_DNA"/>
</dbReference>